<feature type="domain" description="BTB" evidence="1">
    <location>
        <begin position="17"/>
        <end position="84"/>
    </location>
</feature>
<dbReference type="SMART" id="SM00225">
    <property type="entry name" value="BTB"/>
    <property type="match status" value="1"/>
</dbReference>
<reference evidence="3" key="2">
    <citation type="submission" date="2020-10" db="UniProtKB">
        <authorList>
            <consortium name="WormBaseParasite"/>
        </authorList>
    </citation>
    <scope>IDENTIFICATION</scope>
</reference>
<name>A0A7E5A0F8_PANRE</name>
<sequence length="368" mass="42871">MGMKTFDGHLETCKELPDVTLIIDDTEFPAHRSILSKHSEYFKAMFSLNFIESNSDKITLKETNLKAFKIVLKYMYTGDYNYYNITIYENFQLHTCAKYFMVDALVQEVNRYLQSENPSLILNEAIAYGCDEIVSLSTERIQNNVFNLIVNKVFDYLSPTAVEHLLKVRLHTEESVIFAALIAWMQSHLEYSFLFPKLLNLVDLYLLHENHEDILFQSRLIEPDLYYSILENQKERASEVQKAVNQNVINGVEDLRIVDGACKVPRPQVISANPVRSGNRIVIDLKQQFLLNCLKLKLKNETRYTVSVSRDMRRWEPVKCQGLMSIGQQKVVFKEQVVRFIRIEASHFLNPRLKIHSDIEALYLTKLK</sequence>
<dbReference type="Gene3D" id="3.30.710.10">
    <property type="entry name" value="Potassium Channel Kv1.1, Chain A"/>
    <property type="match status" value="1"/>
</dbReference>
<reference evidence="2" key="1">
    <citation type="journal article" date="2013" name="Genetics">
        <title>The draft genome and transcriptome of Panagrellus redivivus are shaped by the harsh demands of a free-living lifestyle.</title>
        <authorList>
            <person name="Srinivasan J."/>
            <person name="Dillman A.R."/>
            <person name="Macchietto M.G."/>
            <person name="Heikkinen L."/>
            <person name="Lakso M."/>
            <person name="Fracchia K.M."/>
            <person name="Antoshechkin I."/>
            <person name="Mortazavi A."/>
            <person name="Wong G."/>
            <person name="Sternberg P.W."/>
        </authorList>
    </citation>
    <scope>NUCLEOTIDE SEQUENCE [LARGE SCALE GENOMIC DNA]</scope>
    <source>
        <strain evidence="2">MT8872</strain>
    </source>
</reference>
<dbReference type="WBParaSite" id="Pan_g7211.t1">
    <property type="protein sequence ID" value="Pan_g7211.t1"/>
    <property type="gene ID" value="Pan_g7211"/>
</dbReference>
<dbReference type="AlphaFoldDB" id="A0A7E5A0F8"/>
<dbReference type="Pfam" id="PF00651">
    <property type="entry name" value="BTB"/>
    <property type="match status" value="1"/>
</dbReference>
<evidence type="ECO:0000313" key="3">
    <source>
        <dbReference type="WBParaSite" id="Pan_g7211.t1"/>
    </source>
</evidence>
<dbReference type="InterPro" id="IPR052407">
    <property type="entry name" value="BTB_POZ_domain_cont_9"/>
</dbReference>
<dbReference type="CDD" id="cd18186">
    <property type="entry name" value="BTB_POZ_ZBTB_KLHL-like"/>
    <property type="match status" value="1"/>
</dbReference>
<dbReference type="GO" id="GO:0050804">
    <property type="term" value="P:modulation of chemical synaptic transmission"/>
    <property type="evidence" value="ECO:0007669"/>
    <property type="project" value="TreeGrafter"/>
</dbReference>
<evidence type="ECO:0000313" key="2">
    <source>
        <dbReference type="Proteomes" id="UP000492821"/>
    </source>
</evidence>
<proteinExistence type="predicted"/>
<dbReference type="Proteomes" id="UP000492821">
    <property type="component" value="Unassembled WGS sequence"/>
</dbReference>
<dbReference type="GO" id="GO:0008344">
    <property type="term" value="P:adult locomotory behavior"/>
    <property type="evidence" value="ECO:0007669"/>
    <property type="project" value="TreeGrafter"/>
</dbReference>
<accession>A0A7E5A0F8</accession>
<dbReference type="InterPro" id="IPR011333">
    <property type="entry name" value="SKP1/BTB/POZ_sf"/>
</dbReference>
<protein>
    <submittedName>
        <fullName evidence="3">BTB domain-containing protein</fullName>
    </submittedName>
</protein>
<dbReference type="SUPFAM" id="SSF54695">
    <property type="entry name" value="POZ domain"/>
    <property type="match status" value="1"/>
</dbReference>
<dbReference type="PROSITE" id="PS50097">
    <property type="entry name" value="BTB"/>
    <property type="match status" value="1"/>
</dbReference>
<dbReference type="GO" id="GO:0048512">
    <property type="term" value="P:circadian behavior"/>
    <property type="evidence" value="ECO:0007669"/>
    <property type="project" value="TreeGrafter"/>
</dbReference>
<dbReference type="InterPro" id="IPR000210">
    <property type="entry name" value="BTB/POZ_dom"/>
</dbReference>
<evidence type="ECO:0000259" key="1">
    <source>
        <dbReference type="PROSITE" id="PS50097"/>
    </source>
</evidence>
<dbReference type="GO" id="GO:0005737">
    <property type="term" value="C:cytoplasm"/>
    <property type="evidence" value="ECO:0007669"/>
    <property type="project" value="TreeGrafter"/>
</dbReference>
<organism evidence="2 3">
    <name type="scientific">Panagrellus redivivus</name>
    <name type="common">Microworm</name>
    <dbReference type="NCBI Taxonomy" id="6233"/>
    <lineage>
        <taxon>Eukaryota</taxon>
        <taxon>Metazoa</taxon>
        <taxon>Ecdysozoa</taxon>
        <taxon>Nematoda</taxon>
        <taxon>Chromadorea</taxon>
        <taxon>Rhabditida</taxon>
        <taxon>Tylenchina</taxon>
        <taxon>Panagrolaimomorpha</taxon>
        <taxon>Panagrolaimoidea</taxon>
        <taxon>Panagrolaimidae</taxon>
        <taxon>Panagrellus</taxon>
    </lineage>
</organism>
<dbReference type="InterPro" id="IPR011705">
    <property type="entry name" value="BACK"/>
</dbReference>
<keyword evidence="2" id="KW-1185">Reference proteome</keyword>
<dbReference type="PANTHER" id="PTHR46306:SF1">
    <property type="entry name" value="BTB_POZ DOMAIN-CONTAINING PROTEIN 9"/>
    <property type="match status" value="1"/>
</dbReference>
<dbReference type="Pfam" id="PF07707">
    <property type="entry name" value="BACK"/>
    <property type="match status" value="1"/>
</dbReference>
<dbReference type="PANTHER" id="PTHR46306">
    <property type="entry name" value="BTB/POZ DOMAIN-CONTAINING PROTEIN 9"/>
    <property type="match status" value="1"/>
</dbReference>